<dbReference type="InterPro" id="IPR052917">
    <property type="entry name" value="Stress-Dev_Protein"/>
</dbReference>
<dbReference type="Gene3D" id="2.30.110.10">
    <property type="entry name" value="Electron Transport, Fmn-binding Protein, Chain A"/>
    <property type="match status" value="1"/>
</dbReference>
<dbReference type="PANTHER" id="PTHR34818:SF1">
    <property type="entry name" value="PROTEIN BLI-3"/>
    <property type="match status" value="1"/>
</dbReference>
<name>A0A523URI1_UNCT6</name>
<dbReference type="InterPro" id="IPR012349">
    <property type="entry name" value="Split_barrel_FMN-bd"/>
</dbReference>
<evidence type="ECO:0000313" key="3">
    <source>
        <dbReference type="Proteomes" id="UP000315525"/>
    </source>
</evidence>
<dbReference type="SUPFAM" id="SSF50475">
    <property type="entry name" value="FMN-binding split barrel"/>
    <property type="match status" value="1"/>
</dbReference>
<sequence length="139" mass="16168">MKKEEAIEQGLALVNRSTIAMLGTIDAEGYPNIRALIKVENEDLRRIWFSTNTSSRKVPQLKNNPKTCVYFVDFDEWMGLTLVGKMEILQDSEARQRIWHEGDEKYYPLGVNDPDFSVLRFTAQWGRLYHALTHTTFEL</sequence>
<reference evidence="2 3" key="1">
    <citation type="submission" date="2019-03" db="EMBL/GenBank/DDBJ databases">
        <title>Metabolic potential of uncultured bacteria and archaea associated with petroleum seepage in deep-sea sediments.</title>
        <authorList>
            <person name="Dong X."/>
            <person name="Hubert C."/>
        </authorList>
    </citation>
    <scope>NUCLEOTIDE SEQUENCE [LARGE SCALE GENOMIC DNA]</scope>
    <source>
        <strain evidence="2">E44_bin18</strain>
    </source>
</reference>
<dbReference type="PANTHER" id="PTHR34818">
    <property type="entry name" value="PROTEIN BLI-3"/>
    <property type="match status" value="1"/>
</dbReference>
<dbReference type="InterPro" id="IPR011576">
    <property type="entry name" value="Pyridox_Oxase_N"/>
</dbReference>
<gene>
    <name evidence="2" type="ORF">E3J62_08570</name>
</gene>
<comment type="caution">
    <text evidence="2">The sequence shown here is derived from an EMBL/GenBank/DDBJ whole genome shotgun (WGS) entry which is preliminary data.</text>
</comment>
<dbReference type="EMBL" id="SOJN01000094">
    <property type="protein sequence ID" value="TET45153.1"/>
    <property type="molecule type" value="Genomic_DNA"/>
</dbReference>
<organism evidence="2 3">
    <name type="scientific">candidate division TA06 bacterium</name>
    <dbReference type="NCBI Taxonomy" id="2250710"/>
    <lineage>
        <taxon>Bacteria</taxon>
        <taxon>Bacteria division TA06</taxon>
    </lineage>
</organism>
<feature type="domain" description="Pyridoxamine 5'-phosphate oxidase N-terminal" evidence="1">
    <location>
        <begin position="11"/>
        <end position="128"/>
    </location>
</feature>
<dbReference type="Pfam" id="PF01243">
    <property type="entry name" value="PNPOx_N"/>
    <property type="match status" value="1"/>
</dbReference>
<dbReference type="Proteomes" id="UP000315525">
    <property type="component" value="Unassembled WGS sequence"/>
</dbReference>
<dbReference type="AlphaFoldDB" id="A0A523URI1"/>
<evidence type="ECO:0000313" key="2">
    <source>
        <dbReference type="EMBL" id="TET45153.1"/>
    </source>
</evidence>
<proteinExistence type="predicted"/>
<evidence type="ECO:0000259" key="1">
    <source>
        <dbReference type="Pfam" id="PF01243"/>
    </source>
</evidence>
<protein>
    <submittedName>
        <fullName evidence="2">General stress protein 26</fullName>
    </submittedName>
</protein>
<accession>A0A523URI1</accession>